<feature type="non-terminal residue" evidence="2">
    <location>
        <position position="1"/>
    </location>
</feature>
<gene>
    <name evidence="2" type="ORF">AVDCRST_MAG36-1714</name>
</gene>
<evidence type="ECO:0000313" key="2">
    <source>
        <dbReference type="EMBL" id="CAA9347159.1"/>
    </source>
</evidence>
<feature type="region of interest" description="Disordered" evidence="1">
    <location>
        <begin position="1"/>
        <end position="47"/>
    </location>
</feature>
<organism evidence="2">
    <name type="scientific">uncultured Nocardioidaceae bacterium</name>
    <dbReference type="NCBI Taxonomy" id="253824"/>
    <lineage>
        <taxon>Bacteria</taxon>
        <taxon>Bacillati</taxon>
        <taxon>Actinomycetota</taxon>
        <taxon>Actinomycetes</taxon>
        <taxon>Propionibacteriales</taxon>
        <taxon>Nocardioidaceae</taxon>
        <taxon>environmental samples</taxon>
    </lineage>
</organism>
<evidence type="ECO:0000256" key="1">
    <source>
        <dbReference type="SAM" id="MobiDB-lite"/>
    </source>
</evidence>
<feature type="non-terminal residue" evidence="2">
    <location>
        <position position="47"/>
    </location>
</feature>
<dbReference type="AlphaFoldDB" id="A0A6J4M289"/>
<dbReference type="EC" id="2.7.7.4" evidence="2"/>
<proteinExistence type="predicted"/>
<dbReference type="EMBL" id="CADCUH010000111">
    <property type="protein sequence ID" value="CAA9347159.1"/>
    <property type="molecule type" value="Genomic_DNA"/>
</dbReference>
<dbReference type="GO" id="GO:0004781">
    <property type="term" value="F:sulfate adenylyltransferase (ATP) activity"/>
    <property type="evidence" value="ECO:0007669"/>
    <property type="project" value="UniProtKB-EC"/>
</dbReference>
<reference evidence="2" key="1">
    <citation type="submission" date="2020-02" db="EMBL/GenBank/DDBJ databases">
        <authorList>
            <person name="Meier V. D."/>
        </authorList>
    </citation>
    <scope>NUCLEOTIDE SEQUENCE</scope>
    <source>
        <strain evidence="2">AVDCRST_MAG36</strain>
    </source>
</reference>
<protein>
    <submittedName>
        <fullName evidence="2">Sulfate adenylyltransferase subunit 1</fullName>
        <ecNumber evidence="2">2.7.7.4</ecNumber>
    </submittedName>
</protein>
<feature type="compositionally biased region" description="Low complexity" evidence="1">
    <location>
        <begin position="1"/>
        <end position="16"/>
    </location>
</feature>
<name>A0A6J4M289_9ACTN</name>
<keyword evidence="2" id="KW-0548">Nucleotidyltransferase</keyword>
<sequence length="47" mass="5094">WPTPPGTCSTPGTWSPAPRPPTSRWCSSTRARGWSSRPAATPRCRPS</sequence>
<keyword evidence="2" id="KW-0808">Transferase</keyword>
<accession>A0A6J4M289</accession>